<dbReference type="Proteomes" id="UP000310095">
    <property type="component" value="Unassembled WGS sequence"/>
</dbReference>
<keyword evidence="3" id="KW-1185">Reference proteome</keyword>
<organism evidence="2 3">
    <name type="scientific">Pseudomonas protegens</name>
    <dbReference type="NCBI Taxonomy" id="380021"/>
    <lineage>
        <taxon>Bacteria</taxon>
        <taxon>Pseudomonadati</taxon>
        <taxon>Pseudomonadota</taxon>
        <taxon>Gammaproteobacteria</taxon>
        <taxon>Pseudomonadales</taxon>
        <taxon>Pseudomonadaceae</taxon>
        <taxon>Pseudomonas</taxon>
    </lineage>
</organism>
<evidence type="ECO:0000313" key="3">
    <source>
        <dbReference type="Proteomes" id="UP000310095"/>
    </source>
</evidence>
<protein>
    <submittedName>
        <fullName evidence="2">IS66 family insertion sequence element accessory protein TnpB</fullName>
    </submittedName>
</protein>
<comment type="caution">
    <text evidence="2">The sequence shown here is derived from an EMBL/GenBank/DDBJ whole genome shotgun (WGS) entry which is preliminary data.</text>
</comment>
<gene>
    <name evidence="2" type="primary">tnpB</name>
    <name evidence="2" type="ORF">FEF10_01955</name>
</gene>
<dbReference type="PANTHER" id="PTHR36455:SF1">
    <property type="entry name" value="BLR8292 PROTEIN"/>
    <property type="match status" value="1"/>
</dbReference>
<name>A0ABY2VPH4_9PSED</name>
<evidence type="ECO:0000256" key="1">
    <source>
        <dbReference type="SAM" id="Phobius"/>
    </source>
</evidence>
<keyword evidence="1" id="KW-1133">Transmembrane helix</keyword>
<proteinExistence type="predicted"/>
<dbReference type="Pfam" id="PF05717">
    <property type="entry name" value="TnpB_IS66"/>
    <property type="match status" value="1"/>
</dbReference>
<keyword evidence="1" id="KW-0812">Transmembrane</keyword>
<evidence type="ECO:0000313" key="2">
    <source>
        <dbReference type="EMBL" id="TMM66247.1"/>
    </source>
</evidence>
<reference evidence="2 3" key="1">
    <citation type="submission" date="2019-05" db="EMBL/GenBank/DDBJ databases">
        <title>Identification and Biocontrol Activity Analysis of Biocontrol Strain PF-1 Based on Genome-wide Data.</title>
        <authorList>
            <person name="Qi J."/>
        </authorList>
    </citation>
    <scope>NUCLEOTIDE SEQUENCE [LARGE SCALE GENOMIC DNA]</scope>
    <source>
        <strain evidence="2 3">PF-1</strain>
    </source>
</reference>
<feature type="transmembrane region" description="Helical" evidence="1">
    <location>
        <begin position="12"/>
        <end position="30"/>
    </location>
</feature>
<accession>A0ABY2VPH4</accession>
<keyword evidence="1" id="KW-0472">Membrane</keyword>
<sequence length="159" mass="17274">MDMRAGTETALARVVAVFGAAQPHCAYLFANRRTNRMKVLVHDGFGIWPAARRLNQGKFHWPGIRQGPELELNSEQLQALVLGLPWQRMGSGGARSSTSYGSTPGSQASGQCVVICSGNERAMNCVSIRTRPCESVRSPRITGSLLQRARASARLMCSN</sequence>
<dbReference type="PANTHER" id="PTHR36455">
    <property type="match status" value="1"/>
</dbReference>
<dbReference type="EMBL" id="VAVY01000001">
    <property type="protein sequence ID" value="TMM66247.1"/>
    <property type="molecule type" value="Genomic_DNA"/>
</dbReference>
<dbReference type="InterPro" id="IPR008878">
    <property type="entry name" value="Transposase_IS66_Orf2"/>
</dbReference>
<dbReference type="NCBIfam" id="NF033819">
    <property type="entry name" value="IS66_TnpB"/>
    <property type="match status" value="1"/>
</dbReference>